<organism evidence="4 5">
    <name type="scientific">Trifolium subterraneum</name>
    <name type="common">Subterranean clover</name>
    <dbReference type="NCBI Taxonomy" id="3900"/>
    <lineage>
        <taxon>Eukaryota</taxon>
        <taxon>Viridiplantae</taxon>
        <taxon>Streptophyta</taxon>
        <taxon>Embryophyta</taxon>
        <taxon>Tracheophyta</taxon>
        <taxon>Spermatophyta</taxon>
        <taxon>Magnoliopsida</taxon>
        <taxon>eudicotyledons</taxon>
        <taxon>Gunneridae</taxon>
        <taxon>Pentapetalae</taxon>
        <taxon>rosids</taxon>
        <taxon>fabids</taxon>
        <taxon>Fabales</taxon>
        <taxon>Fabaceae</taxon>
        <taxon>Papilionoideae</taxon>
        <taxon>50 kb inversion clade</taxon>
        <taxon>NPAAA clade</taxon>
        <taxon>Hologalegina</taxon>
        <taxon>IRL clade</taxon>
        <taxon>Trifolieae</taxon>
        <taxon>Trifolium</taxon>
    </lineage>
</organism>
<sequence length="417" mass="47376">MSADSLPVFDVEVSMKDLTDEEIENMEFVSIEKAEAFYTEYAKALGFSPRKDIKRVTDEGVVHKRMIVCSRQGERAKKHLERTDHSREPKELSRTWCLAMIQFTLNKSSGTYIVDCFVPGHNHPLTPSTHVHLIPSGHARLGFCKNDMYNYITRSGKAKMEDVGDGPERFESEWRRIIDEHDLSGNKWVQKVYETRSSWAGAFMRSEMFYGMRMTSMCEGLELKAAEIYTKAIFAKVKEEIINSAAQVVGDQVDFGNTLMIKMDTLELPGATVSVYVDLVNPNFKCECKHFERSGIPCCHIFCAIKQRHMDCLPDNLVCKRWTKMAKNNVLSSVTVEKHYAKKLEMYRRGSLTAAFNTLLDVCCRTDSAYKKGMEGVYGLINRFKEAGAGNRKQNTNETPVGDPKKSNAKGAPRKYS</sequence>
<dbReference type="AlphaFoldDB" id="A0A2Z6LZH4"/>
<dbReference type="PROSITE" id="PS50966">
    <property type="entry name" value="ZF_SWIM"/>
    <property type="match status" value="1"/>
</dbReference>
<evidence type="ECO:0000256" key="2">
    <source>
        <dbReference type="SAM" id="MobiDB-lite"/>
    </source>
</evidence>
<keyword evidence="1" id="KW-0862">Zinc</keyword>
<evidence type="ECO:0000259" key="3">
    <source>
        <dbReference type="PROSITE" id="PS50966"/>
    </source>
</evidence>
<dbReference type="EMBL" id="DF973295">
    <property type="protein sequence ID" value="GAU24696.1"/>
    <property type="molecule type" value="Genomic_DNA"/>
</dbReference>
<protein>
    <recommendedName>
        <fullName evidence="3">SWIM-type domain-containing protein</fullName>
    </recommendedName>
</protein>
<gene>
    <name evidence="4" type="ORF">TSUD_323050</name>
</gene>
<dbReference type="InterPro" id="IPR007527">
    <property type="entry name" value="Znf_SWIM"/>
</dbReference>
<dbReference type="PANTHER" id="PTHR47718:SF15">
    <property type="entry name" value="PROTEIN FAR1-RELATED SEQUENCE 5-LIKE"/>
    <property type="match status" value="1"/>
</dbReference>
<reference evidence="5" key="1">
    <citation type="journal article" date="2017" name="Front. Plant Sci.">
        <title>Climate Clever Clovers: New Paradigm to Reduce the Environmental Footprint of Ruminants by Breeding Low Methanogenic Forages Utilizing Haplotype Variation.</title>
        <authorList>
            <person name="Kaur P."/>
            <person name="Appels R."/>
            <person name="Bayer P.E."/>
            <person name="Keeble-Gagnere G."/>
            <person name="Wang J."/>
            <person name="Hirakawa H."/>
            <person name="Shirasawa K."/>
            <person name="Vercoe P."/>
            <person name="Stefanova K."/>
            <person name="Durmic Z."/>
            <person name="Nichols P."/>
            <person name="Revell C."/>
            <person name="Isobe S.N."/>
            <person name="Edwards D."/>
            <person name="Erskine W."/>
        </authorList>
    </citation>
    <scope>NUCLEOTIDE SEQUENCE [LARGE SCALE GENOMIC DNA]</scope>
    <source>
        <strain evidence="5">cv. Daliak</strain>
    </source>
</reference>
<keyword evidence="1" id="KW-0863">Zinc-finger</keyword>
<dbReference type="OrthoDB" id="1749428at2759"/>
<dbReference type="PANTHER" id="PTHR47718">
    <property type="entry name" value="OS01G0519700 PROTEIN"/>
    <property type="match status" value="1"/>
</dbReference>
<accession>A0A2Z6LZH4</accession>
<proteinExistence type="predicted"/>
<keyword evidence="5" id="KW-1185">Reference proteome</keyword>
<evidence type="ECO:0000313" key="4">
    <source>
        <dbReference type="EMBL" id="GAU24696.1"/>
    </source>
</evidence>
<feature type="domain" description="SWIM-type" evidence="3">
    <location>
        <begin position="271"/>
        <end position="309"/>
    </location>
</feature>
<dbReference type="Pfam" id="PF03101">
    <property type="entry name" value="FAR1"/>
    <property type="match status" value="1"/>
</dbReference>
<evidence type="ECO:0000256" key="1">
    <source>
        <dbReference type="PROSITE-ProRule" id="PRU00325"/>
    </source>
</evidence>
<keyword evidence="1" id="KW-0479">Metal-binding</keyword>
<name>A0A2Z6LZH4_TRISU</name>
<feature type="region of interest" description="Disordered" evidence="2">
    <location>
        <begin position="389"/>
        <end position="417"/>
    </location>
</feature>
<evidence type="ECO:0000313" key="5">
    <source>
        <dbReference type="Proteomes" id="UP000242715"/>
    </source>
</evidence>
<dbReference type="InterPro" id="IPR004330">
    <property type="entry name" value="FAR1_DNA_bnd_dom"/>
</dbReference>
<dbReference type="GO" id="GO:0008270">
    <property type="term" value="F:zinc ion binding"/>
    <property type="evidence" value="ECO:0007669"/>
    <property type="project" value="UniProtKB-KW"/>
</dbReference>
<dbReference type="Proteomes" id="UP000242715">
    <property type="component" value="Unassembled WGS sequence"/>
</dbReference>